<protein>
    <submittedName>
        <fullName evidence="2">Uncharacterized protein</fullName>
    </submittedName>
</protein>
<reference evidence="2" key="1">
    <citation type="journal article" date="2023" name="G3 (Bethesda)">
        <title>A reference genome for the long-term kleptoplast-retaining sea slug Elysia crispata morphotype clarki.</title>
        <authorList>
            <person name="Eastman K.E."/>
            <person name="Pendleton A.L."/>
            <person name="Shaikh M.A."/>
            <person name="Suttiyut T."/>
            <person name="Ogas R."/>
            <person name="Tomko P."/>
            <person name="Gavelis G."/>
            <person name="Widhalm J.R."/>
            <person name="Wisecaver J.H."/>
        </authorList>
    </citation>
    <scope>NUCLEOTIDE SEQUENCE</scope>
    <source>
        <strain evidence="2">ECLA1</strain>
    </source>
</reference>
<proteinExistence type="predicted"/>
<dbReference type="EMBL" id="JAWDGP010006383">
    <property type="protein sequence ID" value="KAK3741950.1"/>
    <property type="molecule type" value="Genomic_DNA"/>
</dbReference>
<evidence type="ECO:0000256" key="1">
    <source>
        <dbReference type="SAM" id="MobiDB-lite"/>
    </source>
</evidence>
<feature type="compositionally biased region" description="Basic and acidic residues" evidence="1">
    <location>
        <begin position="10"/>
        <end position="24"/>
    </location>
</feature>
<keyword evidence="3" id="KW-1185">Reference proteome</keyword>
<evidence type="ECO:0000313" key="3">
    <source>
        <dbReference type="Proteomes" id="UP001283361"/>
    </source>
</evidence>
<evidence type="ECO:0000313" key="2">
    <source>
        <dbReference type="EMBL" id="KAK3741950.1"/>
    </source>
</evidence>
<accession>A0AAE1CXI0</accession>
<feature type="region of interest" description="Disordered" evidence="1">
    <location>
        <begin position="1"/>
        <end position="24"/>
    </location>
</feature>
<dbReference type="Proteomes" id="UP001283361">
    <property type="component" value="Unassembled WGS sequence"/>
</dbReference>
<dbReference type="AlphaFoldDB" id="A0AAE1CXI0"/>
<gene>
    <name evidence="2" type="ORF">RRG08_024696</name>
</gene>
<organism evidence="2 3">
    <name type="scientific">Elysia crispata</name>
    <name type="common">lettuce slug</name>
    <dbReference type="NCBI Taxonomy" id="231223"/>
    <lineage>
        <taxon>Eukaryota</taxon>
        <taxon>Metazoa</taxon>
        <taxon>Spiralia</taxon>
        <taxon>Lophotrochozoa</taxon>
        <taxon>Mollusca</taxon>
        <taxon>Gastropoda</taxon>
        <taxon>Heterobranchia</taxon>
        <taxon>Euthyneura</taxon>
        <taxon>Panpulmonata</taxon>
        <taxon>Sacoglossa</taxon>
        <taxon>Placobranchoidea</taxon>
        <taxon>Plakobranchidae</taxon>
        <taxon>Elysia</taxon>
    </lineage>
</organism>
<sequence length="163" mass="18518">MTGPQEIDVEMDRDTDEKNCHPRQSDTVSLSVNLFLRSGKGNTLTNLPQQNFVLKDPEPALVRGFSLQTTIAQWACFREEKDSQKNQHKKNLLDTKDVEAWEAWNGPVNNIYDSYHERRKLEVKAFFDAGEIAVVQSTKGSLVPASFEDKVTLVRVKGHLKIC</sequence>
<comment type="caution">
    <text evidence="2">The sequence shown here is derived from an EMBL/GenBank/DDBJ whole genome shotgun (WGS) entry which is preliminary data.</text>
</comment>
<name>A0AAE1CXI0_9GAST</name>